<reference evidence="2" key="1">
    <citation type="submission" date="2020-01" db="EMBL/GenBank/DDBJ databases">
        <authorList>
            <person name="Seo Y.L."/>
        </authorList>
    </citation>
    <scope>NUCLEOTIDE SEQUENCE</scope>
    <source>
        <strain evidence="2">R11</strain>
    </source>
</reference>
<sequence>MRNLALIAVFGFLSTSVAFCQQKSKPDTAKAQSAEELAKKLSNPVASLISVPFQNNTDWGIGPNNGSKNTLNIQPVVPVALNPKLNMIVRVILPVIAQRDIIGPNTSQTGLSDITATAFFAPTNVKNGLIWGVGPALLIPTGTSKYLGTQKFGLGPSALVLKQQGALTYGMLFNQIWSIAGSSGRSPVNQLFMQPFFTHNWKTGAGLGANAELTENWHTGTFSGFLNPIITGVTKLGKQTVQMGVGPRIPIAGPSESRADFGIRAVFALVFPK</sequence>
<dbReference type="AlphaFoldDB" id="A0A965ZJL4"/>
<evidence type="ECO:0000256" key="1">
    <source>
        <dbReference type="SAM" id="SignalP"/>
    </source>
</evidence>
<evidence type="ECO:0008006" key="4">
    <source>
        <dbReference type="Google" id="ProtNLM"/>
    </source>
</evidence>
<evidence type="ECO:0000313" key="3">
    <source>
        <dbReference type="Proteomes" id="UP000638732"/>
    </source>
</evidence>
<accession>A0A965ZJL4</accession>
<gene>
    <name evidence="2" type="ORF">GSY63_23565</name>
</gene>
<dbReference type="RefSeq" id="WP_166588310.1">
    <property type="nucleotide sequence ID" value="NZ_WWEO01000045.1"/>
</dbReference>
<name>A0A965ZJL4_9SPHI</name>
<reference evidence="2" key="2">
    <citation type="submission" date="2020-10" db="EMBL/GenBank/DDBJ databases">
        <title>Mucilaginibacter sp. nov., isolated from soil.</title>
        <authorList>
            <person name="Jeon C.O."/>
        </authorList>
    </citation>
    <scope>NUCLEOTIDE SEQUENCE</scope>
    <source>
        <strain evidence="2">R11</strain>
    </source>
</reference>
<organism evidence="2 3">
    <name type="scientific">Mucilaginibacter agri</name>
    <dbReference type="NCBI Taxonomy" id="2695265"/>
    <lineage>
        <taxon>Bacteria</taxon>
        <taxon>Pseudomonadati</taxon>
        <taxon>Bacteroidota</taxon>
        <taxon>Sphingobacteriia</taxon>
        <taxon>Sphingobacteriales</taxon>
        <taxon>Sphingobacteriaceae</taxon>
        <taxon>Mucilaginibacter</taxon>
    </lineage>
</organism>
<keyword evidence="1" id="KW-0732">Signal</keyword>
<proteinExistence type="predicted"/>
<evidence type="ECO:0000313" key="2">
    <source>
        <dbReference type="EMBL" id="NCD72363.1"/>
    </source>
</evidence>
<comment type="caution">
    <text evidence="2">The sequence shown here is derived from an EMBL/GenBank/DDBJ whole genome shotgun (WGS) entry which is preliminary data.</text>
</comment>
<dbReference type="Proteomes" id="UP000638732">
    <property type="component" value="Unassembled WGS sequence"/>
</dbReference>
<dbReference type="EMBL" id="WWEO01000045">
    <property type="protein sequence ID" value="NCD72363.1"/>
    <property type="molecule type" value="Genomic_DNA"/>
</dbReference>
<feature type="signal peptide" evidence="1">
    <location>
        <begin position="1"/>
        <end position="20"/>
    </location>
</feature>
<keyword evidence="3" id="KW-1185">Reference proteome</keyword>
<protein>
    <recommendedName>
        <fullName evidence="4">Transporter</fullName>
    </recommendedName>
</protein>
<feature type="chain" id="PRO_5037951192" description="Transporter" evidence="1">
    <location>
        <begin position="21"/>
        <end position="273"/>
    </location>
</feature>